<dbReference type="EMBL" id="AAMAPH010000012">
    <property type="protein sequence ID" value="EDF3747349.1"/>
    <property type="molecule type" value="Genomic_DNA"/>
</dbReference>
<dbReference type="RefSeq" id="WP_001085096.1">
    <property type="nucleotide sequence ID" value="NZ_CP100747.1"/>
</dbReference>
<evidence type="ECO:0008006" key="8">
    <source>
        <dbReference type="Google" id="ProtNLM"/>
    </source>
</evidence>
<feature type="transmembrane region" description="Helical" evidence="1">
    <location>
        <begin position="9"/>
        <end position="29"/>
    </location>
</feature>
<feature type="transmembrane region" description="Helical" evidence="1">
    <location>
        <begin position="49"/>
        <end position="73"/>
    </location>
</feature>
<accession>A0A3V3HIQ4</accession>
<proteinExistence type="predicted"/>
<evidence type="ECO:0000313" key="6">
    <source>
        <dbReference type="EMBL" id="HAE1154275.1"/>
    </source>
</evidence>
<dbReference type="EMBL" id="DAARVT010000004">
    <property type="protein sequence ID" value="HAE4142886.1"/>
    <property type="molecule type" value="Genomic_DNA"/>
</dbReference>
<evidence type="ECO:0000313" key="7">
    <source>
        <dbReference type="EMBL" id="HAE4142886.1"/>
    </source>
</evidence>
<reference evidence="2" key="2">
    <citation type="submission" date="2018-06" db="EMBL/GenBank/DDBJ databases">
        <authorList>
            <person name="Ashton P.M."/>
            <person name="Dallman T."/>
            <person name="Nair S."/>
            <person name="De Pinna E."/>
            <person name="Peters T."/>
            <person name="Grant K."/>
        </authorList>
    </citation>
    <scope>NUCLEOTIDE SEQUENCE</scope>
    <source>
        <strain evidence="3">197101</strain>
        <strain evidence="2">401701</strain>
    </source>
</reference>
<dbReference type="EMBL" id="DAAQTN010000003">
    <property type="protein sequence ID" value="HAE0806248.1"/>
    <property type="molecule type" value="Genomic_DNA"/>
</dbReference>
<evidence type="ECO:0000313" key="3">
    <source>
        <dbReference type="EMBL" id="ECG5540159.1"/>
    </source>
</evidence>
<name>A0A3V3HIQ4_SALMO</name>
<evidence type="ECO:0000256" key="1">
    <source>
        <dbReference type="SAM" id="Phobius"/>
    </source>
</evidence>
<dbReference type="EMBL" id="AAIOTV010000004">
    <property type="protein sequence ID" value="ECG5540159.1"/>
    <property type="molecule type" value="Genomic_DNA"/>
</dbReference>
<organism evidence="2">
    <name type="scientific">Salmonella montevideo</name>
    <dbReference type="NCBI Taxonomy" id="115981"/>
    <lineage>
        <taxon>Bacteria</taxon>
        <taxon>Pseudomonadati</taxon>
        <taxon>Pseudomonadota</taxon>
        <taxon>Gammaproteobacteria</taxon>
        <taxon>Enterobacterales</taxon>
        <taxon>Enterobacteriaceae</taxon>
        <taxon>Salmonella</taxon>
    </lineage>
</organism>
<keyword evidence="1" id="KW-0812">Transmembrane</keyword>
<reference evidence="4" key="3">
    <citation type="submission" date="2018-07" db="EMBL/GenBank/DDBJ databases">
        <authorList>
            <consortium name="PulseNet: The National Subtyping Network for Foodborne Disease Surveillance"/>
            <person name="Tarr C.L."/>
            <person name="Trees E."/>
            <person name="Katz L.S."/>
            <person name="Carleton-Romer H.A."/>
            <person name="Stroika S."/>
            <person name="Kucerova Z."/>
            <person name="Roache K.F."/>
            <person name="Sabol A.L."/>
            <person name="Besser J."/>
            <person name="Gerner-Smidt P."/>
        </authorList>
    </citation>
    <scope>NUCLEOTIDE SEQUENCE</scope>
    <source>
        <strain evidence="4">PNUSAS007847</strain>
    </source>
</reference>
<evidence type="ECO:0000313" key="5">
    <source>
        <dbReference type="EMBL" id="HAE0806248.1"/>
    </source>
</evidence>
<dbReference type="EMBL" id="DAAQWK010000004">
    <property type="protein sequence ID" value="HAE1154275.1"/>
    <property type="molecule type" value="Genomic_DNA"/>
</dbReference>
<protein>
    <recommendedName>
        <fullName evidence="8">Phage abortive infection protein</fullName>
    </recommendedName>
</protein>
<evidence type="ECO:0000313" key="4">
    <source>
        <dbReference type="EMBL" id="EDF3747349.1"/>
    </source>
</evidence>
<gene>
    <name evidence="4" type="ORF">BZ049_16195</name>
    <name evidence="2" type="ORF">DPE74_10865</name>
    <name evidence="3" type="ORF">E1406_04800</name>
    <name evidence="6" type="ORF">G2800_09225</name>
    <name evidence="5" type="ORF">G2893_06095</name>
    <name evidence="7" type="ORF">GND10_001396</name>
</gene>
<keyword evidence="1" id="KW-0472">Membrane</keyword>
<evidence type="ECO:0000313" key="2">
    <source>
        <dbReference type="EMBL" id="EBW3455437.1"/>
    </source>
</evidence>
<sequence length="236" mass="27866">MNSKIKKYLFYFILIILTLFAAYPAYKFYDTFHEYGFSTKNQDWANAGSFFGGIYSAIFTFISLIVLSATLILTKKYNNQQLEILLTSQRRTIFCSLFDKLTQKMDSIEYYKMGLNNEEHFFSMCETELFNDLHSIKEDGEWDAGDVIDLSVNLLQGDWFNINKPYYDVILITEEILNILDDAPEDDKRFFLAYMEANASTQRLYWLFCYMYAFRDNCSDILVRNTRTLRIPKGYV</sequence>
<dbReference type="EMBL" id="AAHIBZ010000011">
    <property type="protein sequence ID" value="EBW3455437.1"/>
    <property type="molecule type" value="Genomic_DNA"/>
</dbReference>
<reference evidence="5" key="1">
    <citation type="journal article" date="2018" name="Genome Biol.">
        <title>SKESA: strategic k-mer extension for scrupulous assemblies.</title>
        <authorList>
            <person name="Souvorov A."/>
            <person name="Agarwala R."/>
            <person name="Lipman D.J."/>
        </authorList>
    </citation>
    <scope>NUCLEOTIDE SEQUENCE</scope>
    <source>
        <strain evidence="7">BCW_2023</strain>
        <strain evidence="5">Salmonella enterica</strain>
    </source>
</reference>
<comment type="caution">
    <text evidence="2">The sequence shown here is derived from an EMBL/GenBank/DDBJ whole genome shotgun (WGS) entry which is preliminary data.</text>
</comment>
<reference evidence="5" key="4">
    <citation type="submission" date="2019-04" db="EMBL/GenBank/DDBJ databases">
        <authorList>
            <consortium name="NCBI Pathogen Detection Project"/>
        </authorList>
    </citation>
    <scope>NUCLEOTIDE SEQUENCE</scope>
    <source>
        <strain evidence="7">BCW_2023</strain>
        <strain evidence="5">Salmonella enterica</strain>
    </source>
</reference>
<keyword evidence="1" id="KW-1133">Transmembrane helix</keyword>
<dbReference type="AlphaFoldDB" id="A0A3V3HIQ4"/>